<reference evidence="2" key="2">
    <citation type="submission" date="2020-06" db="EMBL/GenBank/DDBJ databases">
        <authorList>
            <person name="Sheffer M."/>
        </authorList>
    </citation>
    <scope>NUCLEOTIDE SEQUENCE</scope>
</reference>
<keyword evidence="1" id="KW-1133">Transmembrane helix</keyword>
<gene>
    <name evidence="2" type="ORF">HNY73_002573</name>
</gene>
<reference evidence="2" key="1">
    <citation type="journal article" date="2020" name="bioRxiv">
        <title>Chromosome-level reference genome of the European wasp spider Argiope bruennichi: a resource for studies on range expansion and evolutionary adaptation.</title>
        <authorList>
            <person name="Sheffer M.M."/>
            <person name="Hoppe A."/>
            <person name="Krehenwinkel H."/>
            <person name="Uhl G."/>
            <person name="Kuss A.W."/>
            <person name="Jensen L."/>
            <person name="Jensen C."/>
            <person name="Gillespie R.G."/>
            <person name="Hoff K.J."/>
            <person name="Prost S."/>
        </authorList>
    </citation>
    <scope>NUCLEOTIDE SEQUENCE</scope>
</reference>
<evidence type="ECO:0000256" key="1">
    <source>
        <dbReference type="SAM" id="Phobius"/>
    </source>
</evidence>
<protein>
    <submittedName>
        <fullName evidence="2">Uncharacterized protein</fullName>
    </submittedName>
</protein>
<name>A0A8T0FWF7_ARGBR</name>
<organism evidence="2 3">
    <name type="scientific">Argiope bruennichi</name>
    <name type="common">Wasp spider</name>
    <name type="synonym">Aranea bruennichi</name>
    <dbReference type="NCBI Taxonomy" id="94029"/>
    <lineage>
        <taxon>Eukaryota</taxon>
        <taxon>Metazoa</taxon>
        <taxon>Ecdysozoa</taxon>
        <taxon>Arthropoda</taxon>
        <taxon>Chelicerata</taxon>
        <taxon>Arachnida</taxon>
        <taxon>Araneae</taxon>
        <taxon>Araneomorphae</taxon>
        <taxon>Entelegynae</taxon>
        <taxon>Araneoidea</taxon>
        <taxon>Araneidae</taxon>
        <taxon>Argiope</taxon>
    </lineage>
</organism>
<dbReference type="EMBL" id="JABXBU010000002">
    <property type="protein sequence ID" value="KAF8794605.1"/>
    <property type="molecule type" value="Genomic_DNA"/>
</dbReference>
<feature type="transmembrane region" description="Helical" evidence="1">
    <location>
        <begin position="39"/>
        <end position="58"/>
    </location>
</feature>
<sequence>MDTMEPTHLITDMMDSVTDMDPMEDMASAISDMEDTFEILIALVLAMAAVACASLIPYRYGDGVSARHFYKGEVPYGFYGLGYNGYYGAYDNAPYYGYDGLGYGYGPYGYYGRYGTGYLGYGRYF</sequence>
<dbReference type="AlphaFoldDB" id="A0A8T0FWF7"/>
<keyword evidence="3" id="KW-1185">Reference proteome</keyword>
<keyword evidence="1" id="KW-0472">Membrane</keyword>
<keyword evidence="1" id="KW-0812">Transmembrane</keyword>
<accession>A0A8T0FWF7</accession>
<proteinExistence type="predicted"/>
<evidence type="ECO:0000313" key="2">
    <source>
        <dbReference type="EMBL" id="KAF8794605.1"/>
    </source>
</evidence>
<evidence type="ECO:0000313" key="3">
    <source>
        <dbReference type="Proteomes" id="UP000807504"/>
    </source>
</evidence>
<dbReference type="Proteomes" id="UP000807504">
    <property type="component" value="Unassembled WGS sequence"/>
</dbReference>
<comment type="caution">
    <text evidence="2">The sequence shown here is derived from an EMBL/GenBank/DDBJ whole genome shotgun (WGS) entry which is preliminary data.</text>
</comment>